<dbReference type="KEGG" id="kfv:AS188_12385"/>
<dbReference type="EMBL" id="BJZR01000057">
    <property type="protein sequence ID" value="GEO92726.1"/>
    <property type="molecule type" value="Genomic_DNA"/>
</dbReference>
<accession>A0A0U3HBV7</accession>
<keyword evidence="5 14" id="KW-0547">Nucleotide-binding</keyword>
<evidence type="ECO:0000256" key="16">
    <source>
        <dbReference type="PROSITE-ProRule" id="PRU00409"/>
    </source>
</evidence>
<feature type="active site" evidence="13">
    <location>
        <position position="353"/>
    </location>
</feature>
<comment type="catalytic activity">
    <reaction evidence="12">
        <text>2 D-alanine + ATP = D-alanyl-D-alanine + ADP + phosphate + H(+)</text>
        <dbReference type="Rhea" id="RHEA:11224"/>
        <dbReference type="ChEBI" id="CHEBI:15378"/>
        <dbReference type="ChEBI" id="CHEBI:30616"/>
        <dbReference type="ChEBI" id="CHEBI:43474"/>
        <dbReference type="ChEBI" id="CHEBI:57416"/>
        <dbReference type="ChEBI" id="CHEBI:57822"/>
        <dbReference type="ChEBI" id="CHEBI:456216"/>
        <dbReference type="EC" id="6.3.2.4"/>
    </reaction>
</comment>
<feature type="binding site" evidence="14">
    <location>
        <begin position="243"/>
        <end position="250"/>
    </location>
    <ligand>
        <name>ATP</name>
        <dbReference type="ChEBI" id="CHEBI:30616"/>
    </ligand>
</feature>
<feature type="binding site" evidence="14">
    <location>
        <begin position="341"/>
        <end position="342"/>
    </location>
    <ligand>
        <name>ATP</name>
        <dbReference type="ChEBI" id="CHEBI:30616"/>
    </ligand>
</feature>
<keyword evidence="4 15" id="KW-0479">Metal-binding</keyword>
<dbReference type="PANTHER" id="PTHR23132">
    <property type="entry name" value="D-ALANINE--D-ALANINE LIGASE"/>
    <property type="match status" value="1"/>
</dbReference>
<dbReference type="FunFam" id="3.30.470.20:FF:000008">
    <property type="entry name" value="D-alanine--D-alanine ligase"/>
    <property type="match status" value="1"/>
</dbReference>
<evidence type="ECO:0000256" key="10">
    <source>
        <dbReference type="ARBA" id="ARBA00023211"/>
    </source>
</evidence>
<reference evidence="19 21" key="2">
    <citation type="submission" date="2019-07" db="EMBL/GenBank/DDBJ databases">
        <title>Whole genome shotgun sequence of Kocuria flava NBRC 107626.</title>
        <authorList>
            <person name="Hosoyama A."/>
            <person name="Uohara A."/>
            <person name="Ohji S."/>
            <person name="Ichikawa N."/>
        </authorList>
    </citation>
    <scope>NUCLEOTIDE SEQUENCE [LARGE SCALE GENOMIC DNA]</scope>
    <source>
        <strain evidence="19 21">NBRC 107626</strain>
    </source>
</reference>
<keyword evidence="9 12" id="KW-0573">Peptidoglycan synthesis</keyword>
<dbReference type="InterPro" id="IPR000291">
    <property type="entry name" value="D-Ala_lig_Van_CS"/>
</dbReference>
<keyword evidence="10 15" id="KW-0464">Manganese</keyword>
<evidence type="ECO:0000256" key="12">
    <source>
        <dbReference type="HAMAP-Rule" id="MF_00047"/>
    </source>
</evidence>
<dbReference type="GO" id="GO:0005524">
    <property type="term" value="F:ATP binding"/>
    <property type="evidence" value="ECO:0007669"/>
    <property type="project" value="UniProtKB-UniRule"/>
</dbReference>
<dbReference type="PROSITE" id="PS00844">
    <property type="entry name" value="DALA_DALA_LIGASE_2"/>
    <property type="match status" value="1"/>
</dbReference>
<evidence type="ECO:0000313" key="18">
    <source>
        <dbReference type="EMBL" id="ALU40421.1"/>
    </source>
</evidence>
<dbReference type="Gene3D" id="3.30.1490.20">
    <property type="entry name" value="ATP-grasp fold, A domain"/>
    <property type="match status" value="1"/>
</dbReference>
<evidence type="ECO:0000313" key="20">
    <source>
        <dbReference type="Proteomes" id="UP000057181"/>
    </source>
</evidence>
<dbReference type="GO" id="GO:0008360">
    <property type="term" value="P:regulation of cell shape"/>
    <property type="evidence" value="ECO:0007669"/>
    <property type="project" value="UniProtKB-KW"/>
</dbReference>
<evidence type="ECO:0000256" key="11">
    <source>
        <dbReference type="ARBA" id="ARBA00023316"/>
    </source>
</evidence>
<dbReference type="NCBIfam" id="NF002528">
    <property type="entry name" value="PRK01966.1-4"/>
    <property type="match status" value="1"/>
</dbReference>
<reference evidence="18 20" key="1">
    <citation type="submission" date="2015-11" db="EMBL/GenBank/DDBJ databases">
        <title>Complete Genome Sequence of Kocuria flava strain HO-9041.</title>
        <authorList>
            <person name="Zhou M."/>
            <person name="Dai J."/>
        </authorList>
    </citation>
    <scope>NUCLEOTIDE SEQUENCE [LARGE SCALE GENOMIC DNA]</scope>
    <source>
        <strain evidence="18 20">HO-9041</strain>
    </source>
</reference>
<dbReference type="InterPro" id="IPR005905">
    <property type="entry name" value="D_ala_D_ala"/>
</dbReference>
<evidence type="ECO:0000256" key="4">
    <source>
        <dbReference type="ARBA" id="ARBA00022723"/>
    </source>
</evidence>
<evidence type="ECO:0000256" key="15">
    <source>
        <dbReference type="PIRSR" id="PIRSR039102-3"/>
    </source>
</evidence>
<evidence type="ECO:0000256" key="6">
    <source>
        <dbReference type="ARBA" id="ARBA00022840"/>
    </source>
</evidence>
<name>A0A0U3HBV7_9MICC</name>
<dbReference type="Proteomes" id="UP000057181">
    <property type="component" value="Chromosome"/>
</dbReference>
<feature type="binding site" evidence="15">
    <location>
        <position position="342"/>
    </location>
    <ligand>
        <name>Mg(2+)</name>
        <dbReference type="ChEBI" id="CHEBI:18420"/>
        <label>2</label>
    </ligand>
</feature>
<comment type="function">
    <text evidence="12">Cell wall formation.</text>
</comment>
<keyword evidence="12" id="KW-0963">Cytoplasm</keyword>
<evidence type="ECO:0000256" key="5">
    <source>
        <dbReference type="ARBA" id="ARBA00022741"/>
    </source>
</evidence>
<feature type="binding site" evidence="15">
    <location>
        <position position="342"/>
    </location>
    <ligand>
        <name>Mg(2+)</name>
        <dbReference type="ChEBI" id="CHEBI:18420"/>
        <label>1</label>
    </ligand>
</feature>
<dbReference type="SUPFAM" id="SSF56059">
    <property type="entry name" value="Glutathione synthetase ATP-binding domain-like"/>
    <property type="match status" value="1"/>
</dbReference>
<feature type="binding site" evidence="15">
    <location>
        <position position="329"/>
    </location>
    <ligand>
        <name>Mg(2+)</name>
        <dbReference type="ChEBI" id="CHEBI:18420"/>
        <label>1</label>
    </ligand>
</feature>
<dbReference type="Pfam" id="PF07478">
    <property type="entry name" value="Dala_Dala_lig_C"/>
    <property type="match status" value="1"/>
</dbReference>
<comment type="subcellular location">
    <subcellularLocation>
        <location evidence="12">Cytoplasm</location>
    </subcellularLocation>
</comment>
<dbReference type="GO" id="GO:0009252">
    <property type="term" value="P:peptidoglycan biosynthetic process"/>
    <property type="evidence" value="ECO:0007669"/>
    <property type="project" value="UniProtKB-UniRule"/>
</dbReference>
<dbReference type="PROSITE" id="PS00843">
    <property type="entry name" value="DALA_DALA_LIGASE_1"/>
    <property type="match status" value="1"/>
</dbReference>
<dbReference type="PIRSF" id="PIRSF039102">
    <property type="entry name" value="Ddl/VanB"/>
    <property type="match status" value="1"/>
</dbReference>
<dbReference type="GO" id="GO:0046872">
    <property type="term" value="F:metal ion binding"/>
    <property type="evidence" value="ECO:0007669"/>
    <property type="project" value="UniProtKB-KW"/>
</dbReference>
<keyword evidence="7 15" id="KW-0460">Magnesium</keyword>
<dbReference type="OrthoDB" id="9813261at2"/>
<feature type="active site" evidence="13">
    <location>
        <position position="213"/>
    </location>
</feature>
<feature type="binding site" evidence="14">
    <location>
        <begin position="213"/>
        <end position="214"/>
    </location>
    <ligand>
        <name>ATP</name>
        <dbReference type="ChEBI" id="CHEBI:30616"/>
    </ligand>
</feature>
<evidence type="ECO:0000256" key="2">
    <source>
        <dbReference type="ARBA" id="ARBA00010871"/>
    </source>
</evidence>
<evidence type="ECO:0000256" key="13">
    <source>
        <dbReference type="PIRSR" id="PIRSR039102-1"/>
    </source>
</evidence>
<dbReference type="Gene3D" id="3.40.50.20">
    <property type="match status" value="1"/>
</dbReference>
<dbReference type="PROSITE" id="PS50975">
    <property type="entry name" value="ATP_GRASP"/>
    <property type="match status" value="1"/>
</dbReference>
<dbReference type="InterPro" id="IPR016185">
    <property type="entry name" value="PreATP-grasp_dom_sf"/>
</dbReference>
<proteinExistence type="inferred from homology"/>
<evidence type="ECO:0000313" key="21">
    <source>
        <dbReference type="Proteomes" id="UP000321155"/>
    </source>
</evidence>
<dbReference type="InterPro" id="IPR011127">
    <property type="entry name" value="Dala_Dala_lig_N"/>
</dbReference>
<keyword evidence="11 12" id="KW-0961">Cell wall biogenesis/degradation</keyword>
<comment type="cofactor">
    <cofactor evidence="1">
        <name>Mn(2+)</name>
        <dbReference type="ChEBI" id="CHEBI:29035"/>
    </cofactor>
</comment>
<dbReference type="GO" id="GO:0005829">
    <property type="term" value="C:cytosol"/>
    <property type="evidence" value="ECO:0007669"/>
    <property type="project" value="TreeGrafter"/>
</dbReference>
<dbReference type="RefSeq" id="WP_058859110.1">
    <property type="nucleotide sequence ID" value="NZ_BJZR01000057.1"/>
</dbReference>
<keyword evidence="21" id="KW-1185">Reference proteome</keyword>
<evidence type="ECO:0000313" key="19">
    <source>
        <dbReference type="EMBL" id="GEO92726.1"/>
    </source>
</evidence>
<dbReference type="EC" id="6.3.2.4" evidence="12"/>
<evidence type="ECO:0000256" key="14">
    <source>
        <dbReference type="PIRSR" id="PIRSR039102-2"/>
    </source>
</evidence>
<keyword evidence="8 12" id="KW-0133">Cell shape</keyword>
<protein>
    <recommendedName>
        <fullName evidence="12">D-alanine--D-alanine ligase</fullName>
        <ecNumber evidence="12">6.3.2.4</ecNumber>
    </recommendedName>
    <alternativeName>
        <fullName evidence="12">D-Ala-D-Ala ligase</fullName>
    </alternativeName>
    <alternativeName>
        <fullName evidence="12">D-alanylalanine synthetase</fullName>
    </alternativeName>
</protein>
<dbReference type="InterPro" id="IPR011761">
    <property type="entry name" value="ATP-grasp"/>
</dbReference>
<feature type="binding site" evidence="15">
    <location>
        <position position="344"/>
    </location>
    <ligand>
        <name>Mg(2+)</name>
        <dbReference type="ChEBI" id="CHEBI:18420"/>
        <label>2</label>
    </ligand>
</feature>
<dbReference type="UniPathway" id="UPA00219"/>
<dbReference type="AlphaFoldDB" id="A0A0U3HBV7"/>
<evidence type="ECO:0000256" key="1">
    <source>
        <dbReference type="ARBA" id="ARBA00001936"/>
    </source>
</evidence>
<evidence type="ECO:0000256" key="3">
    <source>
        <dbReference type="ARBA" id="ARBA00022598"/>
    </source>
</evidence>
<evidence type="ECO:0000256" key="9">
    <source>
        <dbReference type="ARBA" id="ARBA00022984"/>
    </source>
</evidence>
<dbReference type="EMBL" id="CP013254">
    <property type="protein sequence ID" value="ALU40421.1"/>
    <property type="molecule type" value="Genomic_DNA"/>
</dbReference>
<organism evidence="18 20">
    <name type="scientific">Kocuria flava</name>
    <dbReference type="NCBI Taxonomy" id="446860"/>
    <lineage>
        <taxon>Bacteria</taxon>
        <taxon>Bacillati</taxon>
        <taxon>Actinomycetota</taxon>
        <taxon>Actinomycetes</taxon>
        <taxon>Micrococcales</taxon>
        <taxon>Micrococcaceae</taxon>
        <taxon>Kocuria</taxon>
    </lineage>
</organism>
<dbReference type="PANTHER" id="PTHR23132:SF25">
    <property type="entry name" value="D-ALANINE--D-ALANINE LIGASE A"/>
    <property type="match status" value="1"/>
</dbReference>
<comment type="cofactor">
    <cofactor evidence="15">
        <name>Mg(2+)</name>
        <dbReference type="ChEBI" id="CHEBI:18420"/>
    </cofactor>
    <cofactor evidence="15">
        <name>Mn(2+)</name>
        <dbReference type="ChEBI" id="CHEBI:29035"/>
    </cofactor>
    <text evidence="15">Binds 2 magnesium or manganese ions per subunit.</text>
</comment>
<gene>
    <name evidence="12 19" type="primary">ddl</name>
    <name evidence="18" type="ORF">AS188_12385</name>
    <name evidence="19" type="ORF">KFL01_20320</name>
</gene>
<dbReference type="GO" id="GO:0071555">
    <property type="term" value="P:cell wall organization"/>
    <property type="evidence" value="ECO:0007669"/>
    <property type="project" value="UniProtKB-KW"/>
</dbReference>
<evidence type="ECO:0000256" key="8">
    <source>
        <dbReference type="ARBA" id="ARBA00022960"/>
    </source>
</evidence>
<evidence type="ECO:0000256" key="7">
    <source>
        <dbReference type="ARBA" id="ARBA00022842"/>
    </source>
</evidence>
<feature type="active site" evidence="13">
    <location>
        <position position="30"/>
    </location>
</feature>
<feature type="binding site" evidence="14">
    <location>
        <begin position="205"/>
        <end position="207"/>
    </location>
    <ligand>
        <name>ATP</name>
        <dbReference type="ChEBI" id="CHEBI:30616"/>
    </ligand>
</feature>
<dbReference type="Gene3D" id="3.30.470.20">
    <property type="entry name" value="ATP-grasp fold, B domain"/>
    <property type="match status" value="1"/>
</dbReference>
<sequence>MTHTPDPAAPAGSPPARPCVAVLFGGRSSEHAISLITARGVLRAIDREKWDVVTVGIAPSGEWFLYPQEELERLLDEQPIAQLPVGEDLVSLPLKVGESELLVRQDGPCGGTVGRDRHVDVVLPLLHGPFGEDGTLQGLLELADLRYVGCGVTASAMGMDKHFMKLAFEAAGLEVGPYEVVTDRQWRADPDAVRERVAGLGLPVFVKPARAGSSFGITKVERPGDLDAAIATAREHDRKLVVEAAITGREIECAVLQGRGTDPVRTSMPGEIEIVDEHAFYDFEAKYVSQASARLSCPADLPAEAAEAVRAGAVRAFEALDGEGLCRADFFYTDDGRVVINEINTMPGFTPISMYPRMWAASGLSYPALIDELLSLALERPVGLR</sequence>
<comment type="similarity">
    <text evidence="2 12">Belongs to the D-alanine--D-alanine ligase family.</text>
</comment>
<dbReference type="GO" id="GO:0008716">
    <property type="term" value="F:D-alanine-D-alanine ligase activity"/>
    <property type="evidence" value="ECO:0007669"/>
    <property type="project" value="UniProtKB-UniRule"/>
</dbReference>
<dbReference type="STRING" id="446860.AS188_12385"/>
<dbReference type="InterPro" id="IPR011095">
    <property type="entry name" value="Dala_Dala_lig_C"/>
</dbReference>
<dbReference type="Pfam" id="PF01820">
    <property type="entry name" value="Dala_Dala_lig_N"/>
    <property type="match status" value="1"/>
</dbReference>
<dbReference type="NCBIfam" id="TIGR01205">
    <property type="entry name" value="D_ala_D_alaTIGR"/>
    <property type="match status" value="1"/>
</dbReference>
<feature type="binding site" evidence="14">
    <location>
        <position position="161"/>
    </location>
    <ligand>
        <name>ATP</name>
        <dbReference type="ChEBI" id="CHEBI:30616"/>
    </ligand>
</feature>
<evidence type="ECO:0000259" key="17">
    <source>
        <dbReference type="PROSITE" id="PS50975"/>
    </source>
</evidence>
<dbReference type="InterPro" id="IPR013815">
    <property type="entry name" value="ATP_grasp_subdomain_1"/>
</dbReference>
<keyword evidence="3 12" id="KW-0436">Ligase</keyword>
<dbReference type="HAMAP" id="MF_00047">
    <property type="entry name" value="Dala_Dala_lig"/>
    <property type="match status" value="1"/>
</dbReference>
<keyword evidence="6 16" id="KW-0067">ATP-binding</keyword>
<feature type="domain" description="ATP-grasp" evidence="17">
    <location>
        <begin position="165"/>
        <end position="375"/>
    </location>
</feature>
<dbReference type="Proteomes" id="UP000321155">
    <property type="component" value="Unassembled WGS sequence"/>
</dbReference>
<dbReference type="SUPFAM" id="SSF52440">
    <property type="entry name" value="PreATP-grasp domain"/>
    <property type="match status" value="1"/>
</dbReference>
<comment type="pathway">
    <text evidence="12">Cell wall biogenesis; peptidoglycan biosynthesis.</text>
</comment>